<feature type="domain" description="TNase-like" evidence="1">
    <location>
        <begin position="58"/>
        <end position="156"/>
    </location>
</feature>
<dbReference type="SUPFAM" id="SSF50199">
    <property type="entry name" value="Staphylococcal nuclease"/>
    <property type="match status" value="1"/>
</dbReference>
<comment type="caution">
    <text evidence="2">The sequence shown here is derived from an EMBL/GenBank/DDBJ whole genome shotgun (WGS) entry which is preliminary data.</text>
</comment>
<protein>
    <submittedName>
        <fullName evidence="2">Thermonuclease family protein</fullName>
    </submittedName>
</protein>
<reference evidence="2 3" key="1">
    <citation type="submission" date="2021-03" db="EMBL/GenBank/DDBJ databases">
        <authorList>
            <person name="So Y."/>
        </authorList>
    </citation>
    <scope>NUCLEOTIDE SEQUENCE [LARGE SCALE GENOMIC DNA]</scope>
    <source>
        <strain evidence="2 3">PWR1</strain>
    </source>
</reference>
<name>A0ABS4AZ11_9PROT</name>
<sequence>MRGAAFLLSAAIGAPALVALVLPSNLFGSAPGTREWRADAPEIRIVDGETIGLGDRVVRLYGMAAPMRGETCQGPRGDSFDCGGASAAALMRLVASRPVTCRIVGQDGFGRGIGQCEAAGTELARSLVGEGFAVATGSALRPVELQAQQSARGLWSHRAGAPQDWRARE</sequence>
<evidence type="ECO:0000313" key="2">
    <source>
        <dbReference type="EMBL" id="MBP0466484.1"/>
    </source>
</evidence>
<evidence type="ECO:0000313" key="3">
    <source>
        <dbReference type="Proteomes" id="UP000680815"/>
    </source>
</evidence>
<proteinExistence type="predicted"/>
<dbReference type="Gene3D" id="2.40.50.90">
    <property type="match status" value="1"/>
</dbReference>
<organism evidence="2 3">
    <name type="scientific">Roseomonas nitratireducens</name>
    <dbReference type="NCBI Taxonomy" id="2820810"/>
    <lineage>
        <taxon>Bacteria</taxon>
        <taxon>Pseudomonadati</taxon>
        <taxon>Pseudomonadota</taxon>
        <taxon>Alphaproteobacteria</taxon>
        <taxon>Acetobacterales</taxon>
        <taxon>Roseomonadaceae</taxon>
        <taxon>Roseomonas</taxon>
    </lineage>
</organism>
<gene>
    <name evidence="2" type="ORF">J5Y09_21325</name>
</gene>
<keyword evidence="3" id="KW-1185">Reference proteome</keyword>
<dbReference type="RefSeq" id="WP_209353883.1">
    <property type="nucleotide sequence ID" value="NZ_JAGIYZ010000029.1"/>
</dbReference>
<dbReference type="InterPro" id="IPR035437">
    <property type="entry name" value="SNase_OB-fold_sf"/>
</dbReference>
<accession>A0ABS4AZ11</accession>
<dbReference type="Proteomes" id="UP000680815">
    <property type="component" value="Unassembled WGS sequence"/>
</dbReference>
<evidence type="ECO:0000259" key="1">
    <source>
        <dbReference type="Pfam" id="PF00565"/>
    </source>
</evidence>
<dbReference type="EMBL" id="JAGIYZ010000029">
    <property type="protein sequence ID" value="MBP0466484.1"/>
    <property type="molecule type" value="Genomic_DNA"/>
</dbReference>
<dbReference type="Pfam" id="PF00565">
    <property type="entry name" value="SNase"/>
    <property type="match status" value="1"/>
</dbReference>
<dbReference type="InterPro" id="IPR016071">
    <property type="entry name" value="Staphylococal_nuclease_OB-fold"/>
</dbReference>